<feature type="region of interest" description="Disordered" evidence="1">
    <location>
        <begin position="201"/>
        <end position="232"/>
    </location>
</feature>
<evidence type="ECO:0008006" key="5">
    <source>
        <dbReference type="Google" id="ProtNLM"/>
    </source>
</evidence>
<dbReference type="Proteomes" id="UP000326340">
    <property type="component" value="Unassembled WGS sequence"/>
</dbReference>
<protein>
    <recommendedName>
        <fullName evidence="5">Sulfate permease ii</fullName>
    </recommendedName>
</protein>
<feature type="region of interest" description="Disordered" evidence="1">
    <location>
        <begin position="32"/>
        <end position="86"/>
    </location>
</feature>
<sequence length="232" mass="24552">MRLSSTPLLRASFVAAWLISTALAMPQVVDREDPPLLSLPKPIATADQGDKTRPSNSTAPSPSSPHGEEEEEQQQQQQQPKQSIPPIPITVRLFPSAPGVKTCRGSPFVDMALPADASRQPTFTTRDGQCYNLPGTAQCGLFAGNKADGCEARLFRGERCTAFSNVAVFQDELRPIGGFFASMSIKCGIVPVEPKPLSLGALGGKLQKPVQGKGRTRAARGAAAPDAGMLGE</sequence>
<keyword evidence="2" id="KW-0732">Signal</keyword>
<dbReference type="EMBL" id="PUHP01000645">
    <property type="protein sequence ID" value="TQN68725.1"/>
    <property type="molecule type" value="Genomic_DNA"/>
</dbReference>
<gene>
    <name evidence="3" type="ORF">CSHISOI_06735</name>
</gene>
<organism evidence="3 4">
    <name type="scientific">Colletotrichum shisoi</name>
    <dbReference type="NCBI Taxonomy" id="2078593"/>
    <lineage>
        <taxon>Eukaryota</taxon>
        <taxon>Fungi</taxon>
        <taxon>Dikarya</taxon>
        <taxon>Ascomycota</taxon>
        <taxon>Pezizomycotina</taxon>
        <taxon>Sordariomycetes</taxon>
        <taxon>Hypocreomycetidae</taxon>
        <taxon>Glomerellales</taxon>
        <taxon>Glomerellaceae</taxon>
        <taxon>Colletotrichum</taxon>
        <taxon>Colletotrichum destructivum species complex</taxon>
    </lineage>
</organism>
<feature type="compositionally biased region" description="Low complexity" evidence="1">
    <location>
        <begin position="54"/>
        <end position="65"/>
    </location>
</feature>
<evidence type="ECO:0000256" key="1">
    <source>
        <dbReference type="SAM" id="MobiDB-lite"/>
    </source>
</evidence>
<reference evidence="3 4" key="1">
    <citation type="journal article" date="2019" name="Sci. Rep.">
        <title>Colletotrichum shisoi sp. nov., an anthracnose pathogen of Perilla frutescens in Japan: molecular phylogenetic, morphological and genomic evidence.</title>
        <authorList>
            <person name="Gan P."/>
            <person name="Tsushima A."/>
            <person name="Hiroyama R."/>
            <person name="Narusaka M."/>
            <person name="Takano Y."/>
            <person name="Narusaka Y."/>
            <person name="Kawaradani M."/>
            <person name="Damm U."/>
            <person name="Shirasu K."/>
        </authorList>
    </citation>
    <scope>NUCLEOTIDE SEQUENCE [LARGE SCALE GENOMIC DNA]</scope>
    <source>
        <strain evidence="3 4">PG-2018a</strain>
    </source>
</reference>
<keyword evidence="4" id="KW-1185">Reference proteome</keyword>
<evidence type="ECO:0000313" key="3">
    <source>
        <dbReference type="EMBL" id="TQN68725.1"/>
    </source>
</evidence>
<accession>A0A5Q4BP07</accession>
<proteinExistence type="predicted"/>
<feature type="compositionally biased region" description="Low complexity" evidence="1">
    <location>
        <begin position="219"/>
        <end position="232"/>
    </location>
</feature>
<dbReference type="AlphaFoldDB" id="A0A5Q4BP07"/>
<evidence type="ECO:0000313" key="4">
    <source>
        <dbReference type="Proteomes" id="UP000326340"/>
    </source>
</evidence>
<dbReference type="OrthoDB" id="3943581at2759"/>
<feature type="chain" id="PRO_5024891059" description="Sulfate permease ii" evidence="2">
    <location>
        <begin position="25"/>
        <end position="232"/>
    </location>
</feature>
<name>A0A5Q4BP07_9PEZI</name>
<feature type="signal peptide" evidence="2">
    <location>
        <begin position="1"/>
        <end position="24"/>
    </location>
</feature>
<evidence type="ECO:0000256" key="2">
    <source>
        <dbReference type="SAM" id="SignalP"/>
    </source>
</evidence>
<comment type="caution">
    <text evidence="3">The sequence shown here is derived from an EMBL/GenBank/DDBJ whole genome shotgun (WGS) entry which is preliminary data.</text>
</comment>